<protein>
    <recommendedName>
        <fullName evidence="7">Amino acid transporter</fullName>
    </recommendedName>
</protein>
<feature type="transmembrane region" description="Helical" evidence="7">
    <location>
        <begin position="167"/>
        <end position="188"/>
    </location>
</feature>
<keyword evidence="9" id="KW-1185">Reference proteome</keyword>
<reference evidence="8" key="1">
    <citation type="submission" date="2021-12" db="EMBL/GenBank/DDBJ databases">
        <title>Prjna785345.</title>
        <authorList>
            <person name="Rujirawat T."/>
            <person name="Krajaejun T."/>
        </authorList>
    </citation>
    <scope>NUCLEOTIDE SEQUENCE</scope>
    <source>
        <strain evidence="8">Pi057C3</strain>
    </source>
</reference>
<dbReference type="SUPFAM" id="SSF118215">
    <property type="entry name" value="Proton glutamate symport protein"/>
    <property type="match status" value="1"/>
</dbReference>
<feature type="transmembrane region" description="Helical" evidence="7">
    <location>
        <begin position="94"/>
        <end position="113"/>
    </location>
</feature>
<keyword evidence="3" id="KW-1003">Cell membrane</keyword>
<feature type="transmembrane region" description="Helical" evidence="7">
    <location>
        <begin position="285"/>
        <end position="302"/>
    </location>
</feature>
<keyword evidence="6 7" id="KW-0472">Membrane</keyword>
<evidence type="ECO:0000256" key="6">
    <source>
        <dbReference type="ARBA" id="ARBA00023136"/>
    </source>
</evidence>
<dbReference type="PANTHER" id="PTHR42865:SF7">
    <property type="entry name" value="PROTON_GLUTAMATE-ASPARTATE SYMPORTER"/>
    <property type="match status" value="1"/>
</dbReference>
<sequence>MATTRGDGVVLFDDGDARGRHRSSLTSGFLSPPALFLEDRPQPPIKLSAKDAATTSHTNGDGVFFISPGGDTPMMYPDDGEDSRPLAFFRRTTTQILICVALGVGLGVLLSNLEVSKDVSALVNLPGAIFLRVLRCFVLPMVFCSLATGAANIVLLGKVSAVGARTALYFLACSTAAAVISLLVALTLRASLQSDHQHKHSSQLTERKAFLHVACAPATYLEQRNDSTLACGASAMSSATRFQLVDLGGVVLNNRPLKTVRLEEQITGILQSVLPVNIFRGFQDGVLMSVITFAVAFGAAAIRVGSQQTSPLLEVLNQLNKIFFFVISKLIDWSPLAVLSLIAGSLSSQRSLTDAINHVGILVLTQFVAVVILELVFYPTLLWVTTRRNPFAYMRQMLPCVSFAFGSASSLATLPITLRCVESTREVSRNLVHFVVTIGCTVHMNGTAMMFPNAIVFLAASSGKSSDIGWVELILILVISVLSSIGVAPIPNGGLVMVYSIWSTVFPNDDVPITFSYLVAIYWYIDRVNTMCNVVGDTYVSRLIAEQVDETFDGA</sequence>
<feature type="transmembrane region" description="Helical" evidence="7">
    <location>
        <begin position="133"/>
        <end position="155"/>
    </location>
</feature>
<feature type="transmembrane region" description="Helical" evidence="7">
    <location>
        <begin position="430"/>
        <end position="456"/>
    </location>
</feature>
<feature type="transmembrane region" description="Helical" evidence="7">
    <location>
        <begin position="468"/>
        <end position="490"/>
    </location>
</feature>
<comment type="subcellular location">
    <subcellularLocation>
        <location evidence="1">Cell membrane</location>
        <topology evidence="1">Multi-pass membrane protein</topology>
    </subcellularLocation>
    <subcellularLocation>
        <location evidence="7">Membrane</location>
        <topology evidence="7">Multi-pass membrane protein</topology>
    </subcellularLocation>
</comment>
<evidence type="ECO:0000313" key="9">
    <source>
        <dbReference type="Proteomes" id="UP001209570"/>
    </source>
</evidence>
<keyword evidence="7" id="KW-0769">Symport</keyword>
<dbReference type="Gene3D" id="1.10.3860.10">
    <property type="entry name" value="Sodium:dicarboxylate symporter"/>
    <property type="match status" value="1"/>
</dbReference>
<dbReference type="InterPro" id="IPR001991">
    <property type="entry name" value="Na-dicarboxylate_symporter"/>
</dbReference>
<dbReference type="AlphaFoldDB" id="A0AAD5LFJ9"/>
<dbReference type="PANTHER" id="PTHR42865">
    <property type="entry name" value="PROTON/GLUTAMATE-ASPARTATE SYMPORTER"/>
    <property type="match status" value="1"/>
</dbReference>
<comment type="caution">
    <text evidence="8">The sequence shown here is derived from an EMBL/GenBank/DDBJ whole genome shotgun (WGS) entry which is preliminary data.</text>
</comment>
<keyword evidence="2 7" id="KW-0813">Transport</keyword>
<comment type="similarity">
    <text evidence="7">Belongs to the dicarboxylate/amino acid:cation symporter (DAACS) (TC 2.A.23) family.</text>
</comment>
<dbReference type="PRINTS" id="PR00173">
    <property type="entry name" value="EDTRNSPORT"/>
</dbReference>
<evidence type="ECO:0000256" key="3">
    <source>
        <dbReference type="ARBA" id="ARBA00022475"/>
    </source>
</evidence>
<evidence type="ECO:0000313" key="8">
    <source>
        <dbReference type="EMBL" id="KAJ0397622.1"/>
    </source>
</evidence>
<dbReference type="Proteomes" id="UP001209570">
    <property type="component" value="Unassembled WGS sequence"/>
</dbReference>
<evidence type="ECO:0000256" key="2">
    <source>
        <dbReference type="ARBA" id="ARBA00022448"/>
    </source>
</evidence>
<name>A0AAD5LFJ9_PYTIN</name>
<evidence type="ECO:0000256" key="4">
    <source>
        <dbReference type="ARBA" id="ARBA00022692"/>
    </source>
</evidence>
<dbReference type="InterPro" id="IPR036458">
    <property type="entry name" value="Na:dicarbo_symporter_sf"/>
</dbReference>
<dbReference type="Pfam" id="PF00375">
    <property type="entry name" value="SDF"/>
    <property type="match status" value="2"/>
</dbReference>
<feature type="transmembrane region" description="Helical" evidence="7">
    <location>
        <begin position="359"/>
        <end position="384"/>
    </location>
</feature>
<evidence type="ECO:0000256" key="5">
    <source>
        <dbReference type="ARBA" id="ARBA00022989"/>
    </source>
</evidence>
<feature type="transmembrane region" description="Helical" evidence="7">
    <location>
        <begin position="322"/>
        <end position="347"/>
    </location>
</feature>
<dbReference type="GO" id="GO:0005886">
    <property type="term" value="C:plasma membrane"/>
    <property type="evidence" value="ECO:0007669"/>
    <property type="project" value="UniProtKB-SubCell"/>
</dbReference>
<accession>A0AAD5LFJ9</accession>
<organism evidence="8 9">
    <name type="scientific">Pythium insidiosum</name>
    <name type="common">Pythiosis disease agent</name>
    <dbReference type="NCBI Taxonomy" id="114742"/>
    <lineage>
        <taxon>Eukaryota</taxon>
        <taxon>Sar</taxon>
        <taxon>Stramenopiles</taxon>
        <taxon>Oomycota</taxon>
        <taxon>Peronosporomycetes</taxon>
        <taxon>Pythiales</taxon>
        <taxon>Pythiaceae</taxon>
        <taxon>Pythium</taxon>
    </lineage>
</organism>
<feature type="transmembrane region" description="Helical" evidence="7">
    <location>
        <begin position="396"/>
        <end position="418"/>
    </location>
</feature>
<evidence type="ECO:0000256" key="7">
    <source>
        <dbReference type="RuleBase" id="RU361216"/>
    </source>
</evidence>
<keyword evidence="4 7" id="KW-0812">Transmembrane</keyword>
<gene>
    <name evidence="8" type="ORF">P43SY_003506</name>
</gene>
<proteinExistence type="inferred from homology"/>
<evidence type="ECO:0000256" key="1">
    <source>
        <dbReference type="ARBA" id="ARBA00004651"/>
    </source>
</evidence>
<dbReference type="EMBL" id="JAKCXM010000244">
    <property type="protein sequence ID" value="KAJ0397622.1"/>
    <property type="molecule type" value="Genomic_DNA"/>
</dbReference>
<dbReference type="GO" id="GO:0015293">
    <property type="term" value="F:symporter activity"/>
    <property type="evidence" value="ECO:0007669"/>
    <property type="project" value="UniProtKB-UniRule"/>
</dbReference>
<keyword evidence="5 7" id="KW-1133">Transmembrane helix</keyword>